<dbReference type="InterPro" id="IPR006083">
    <property type="entry name" value="PRK/URK"/>
</dbReference>
<dbReference type="Pfam" id="PF00485">
    <property type="entry name" value="PRK"/>
    <property type="match status" value="1"/>
</dbReference>
<dbReference type="NCBIfam" id="NF005807">
    <property type="entry name" value="PRK07667.1"/>
    <property type="match status" value="1"/>
</dbReference>
<dbReference type="GO" id="GO:0004849">
    <property type="term" value="F:uridine kinase activity"/>
    <property type="evidence" value="ECO:0007669"/>
    <property type="project" value="UniProtKB-EC"/>
</dbReference>
<evidence type="ECO:0000259" key="1">
    <source>
        <dbReference type="Pfam" id="PF00485"/>
    </source>
</evidence>
<reference evidence="2" key="1">
    <citation type="submission" date="2022-01" db="EMBL/GenBank/DDBJ databases">
        <authorList>
            <person name="Criscuolo A."/>
        </authorList>
    </citation>
    <scope>NUCLEOTIDE SEQUENCE</scope>
    <source>
        <strain evidence="2">CIP111893</strain>
    </source>
</reference>
<comment type="caution">
    <text evidence="2">The sequence shown here is derived from an EMBL/GenBank/DDBJ whole genome shotgun (WGS) entry which is preliminary data.</text>
</comment>
<dbReference type="PANTHER" id="PTHR10285">
    <property type="entry name" value="URIDINE KINASE"/>
    <property type="match status" value="1"/>
</dbReference>
<name>A0ABM9C5Y4_9BACL</name>
<proteinExistence type="predicted"/>
<dbReference type="SUPFAM" id="SSF52540">
    <property type="entry name" value="P-loop containing nucleoside triphosphate hydrolases"/>
    <property type="match status" value="1"/>
</dbReference>
<organism evidence="2 3">
    <name type="scientific">Paenibacillus plantiphilus</name>
    <dbReference type="NCBI Taxonomy" id="2905650"/>
    <lineage>
        <taxon>Bacteria</taxon>
        <taxon>Bacillati</taxon>
        <taxon>Bacillota</taxon>
        <taxon>Bacilli</taxon>
        <taxon>Bacillales</taxon>
        <taxon>Paenibacillaceae</taxon>
        <taxon>Paenibacillus</taxon>
    </lineage>
</organism>
<dbReference type="Gene3D" id="3.40.50.300">
    <property type="entry name" value="P-loop containing nucleotide triphosphate hydrolases"/>
    <property type="match status" value="1"/>
</dbReference>
<protein>
    <submittedName>
        <fullName evidence="2">Uridine kinase</fullName>
        <ecNumber evidence="2">2.7.1.48</ecNumber>
    </submittedName>
</protein>
<evidence type="ECO:0000313" key="3">
    <source>
        <dbReference type="Proteomes" id="UP000838686"/>
    </source>
</evidence>
<keyword evidence="3" id="KW-1185">Reference proteome</keyword>
<gene>
    <name evidence="2" type="primary">udk</name>
    <name evidence="2" type="ORF">PAECIP111893_02203</name>
</gene>
<keyword evidence="2" id="KW-0418">Kinase</keyword>
<evidence type="ECO:0000313" key="2">
    <source>
        <dbReference type="EMBL" id="CAH1204253.1"/>
    </source>
</evidence>
<dbReference type="EC" id="2.7.1.48" evidence="2"/>
<keyword evidence="2" id="KW-0808">Transferase</keyword>
<dbReference type="EMBL" id="CAKMMF010000010">
    <property type="protein sequence ID" value="CAH1204253.1"/>
    <property type="molecule type" value="Genomic_DNA"/>
</dbReference>
<accession>A0ABM9C5Y4</accession>
<sequence length="200" mass="23699">MARLEENELVLLNAIPALVEGSRFIVGVDGLSRSGKTTVVKKLSQLLQERNVHVCVFHMDDYIVSRNKRYNTGHEEWHEYYNLQWDVDWLSHHLFNKLREFGSLNLPFYDPETDSHNMQNIVMPDTCVVIIEGVFLQRKEWRGFYDYVAYLDCPQNMRFARESISARQNLEKFRNRYWKAEDYYVRTEAPAKQADAVLNN</sequence>
<dbReference type="InterPro" id="IPR027417">
    <property type="entry name" value="P-loop_NTPase"/>
</dbReference>
<feature type="domain" description="Phosphoribulokinase/uridine kinase" evidence="1">
    <location>
        <begin position="25"/>
        <end position="161"/>
    </location>
</feature>
<dbReference type="Proteomes" id="UP000838686">
    <property type="component" value="Unassembled WGS sequence"/>
</dbReference>